<dbReference type="PROSITE" id="PS00134">
    <property type="entry name" value="TRYPSIN_HIS"/>
    <property type="match status" value="1"/>
</dbReference>
<dbReference type="PANTHER" id="PTHR24258:SF136">
    <property type="entry name" value="GH06673P-RELATED"/>
    <property type="match status" value="1"/>
</dbReference>
<evidence type="ECO:0000256" key="8">
    <source>
        <dbReference type="ARBA" id="ARBA00038868"/>
    </source>
</evidence>
<evidence type="ECO:0000256" key="3">
    <source>
        <dbReference type="ARBA" id="ARBA00022670"/>
    </source>
</evidence>
<dbReference type="PROSITE" id="PS50240">
    <property type="entry name" value="TRYPSIN_DOM"/>
    <property type="match status" value="1"/>
</dbReference>
<dbReference type="InterPro" id="IPR001314">
    <property type="entry name" value="Peptidase_S1A"/>
</dbReference>
<dbReference type="Gene3D" id="2.40.10.10">
    <property type="entry name" value="Trypsin-like serine proteases"/>
    <property type="match status" value="1"/>
</dbReference>
<dbReference type="Pfam" id="PF00089">
    <property type="entry name" value="Trypsin"/>
    <property type="match status" value="1"/>
</dbReference>
<gene>
    <name evidence="11" type="primary">Hayan</name>
    <name evidence="11" type="ORF">EVAR_40132_1</name>
</gene>
<dbReference type="OrthoDB" id="6357057at2759"/>
<comment type="catalytic activity">
    <reaction evidence="7">
        <text>Preferential cleavage: Arg-|-Xaa, Lys-|-Xaa.</text>
        <dbReference type="EC" id="3.4.21.4"/>
    </reaction>
</comment>
<dbReference type="GO" id="GO:0004252">
    <property type="term" value="F:serine-type endopeptidase activity"/>
    <property type="evidence" value="ECO:0007669"/>
    <property type="project" value="UniProtKB-EC"/>
</dbReference>
<dbReference type="CDD" id="cd00190">
    <property type="entry name" value="Tryp_SPc"/>
    <property type="match status" value="1"/>
</dbReference>
<dbReference type="InterPro" id="IPR001254">
    <property type="entry name" value="Trypsin_dom"/>
</dbReference>
<reference evidence="11 12" key="1">
    <citation type="journal article" date="2019" name="Commun. Biol.">
        <title>The bagworm genome reveals a unique fibroin gene that provides high tensile strength.</title>
        <authorList>
            <person name="Kono N."/>
            <person name="Nakamura H."/>
            <person name="Ohtoshi R."/>
            <person name="Tomita M."/>
            <person name="Numata K."/>
            <person name="Arakawa K."/>
        </authorList>
    </citation>
    <scope>NUCLEOTIDE SEQUENCE [LARGE SCALE GENOMIC DNA]</scope>
</reference>
<name>A0A4C1W869_EUMVA</name>
<dbReference type="STRING" id="151549.A0A4C1W869"/>
<evidence type="ECO:0000256" key="5">
    <source>
        <dbReference type="ARBA" id="ARBA00022825"/>
    </source>
</evidence>
<organism evidence="11 12">
    <name type="scientific">Eumeta variegata</name>
    <name type="common">Bagworm moth</name>
    <name type="synonym">Eumeta japonica</name>
    <dbReference type="NCBI Taxonomy" id="151549"/>
    <lineage>
        <taxon>Eukaryota</taxon>
        <taxon>Metazoa</taxon>
        <taxon>Ecdysozoa</taxon>
        <taxon>Arthropoda</taxon>
        <taxon>Hexapoda</taxon>
        <taxon>Insecta</taxon>
        <taxon>Pterygota</taxon>
        <taxon>Neoptera</taxon>
        <taxon>Endopterygota</taxon>
        <taxon>Lepidoptera</taxon>
        <taxon>Glossata</taxon>
        <taxon>Ditrysia</taxon>
        <taxon>Tineoidea</taxon>
        <taxon>Psychidae</taxon>
        <taxon>Oiketicinae</taxon>
        <taxon>Eumeta</taxon>
    </lineage>
</organism>
<dbReference type="InterPro" id="IPR009003">
    <property type="entry name" value="Peptidase_S1_PA"/>
</dbReference>
<evidence type="ECO:0000259" key="10">
    <source>
        <dbReference type="PROSITE" id="PS50240"/>
    </source>
</evidence>
<dbReference type="GO" id="GO:0005576">
    <property type="term" value="C:extracellular region"/>
    <property type="evidence" value="ECO:0007669"/>
    <property type="project" value="UniProtKB-SubCell"/>
</dbReference>
<accession>A0A4C1W869</accession>
<dbReference type="PRINTS" id="PR00722">
    <property type="entry name" value="CHYMOTRYPSIN"/>
</dbReference>
<evidence type="ECO:0000256" key="7">
    <source>
        <dbReference type="ARBA" id="ARBA00036320"/>
    </source>
</evidence>
<dbReference type="Proteomes" id="UP000299102">
    <property type="component" value="Unassembled WGS sequence"/>
</dbReference>
<dbReference type="EMBL" id="BGZK01000504">
    <property type="protein sequence ID" value="GBP47576.1"/>
    <property type="molecule type" value="Genomic_DNA"/>
</dbReference>
<evidence type="ECO:0000313" key="12">
    <source>
        <dbReference type="Proteomes" id="UP000299102"/>
    </source>
</evidence>
<dbReference type="AlphaFoldDB" id="A0A4C1W869"/>
<evidence type="ECO:0000256" key="6">
    <source>
        <dbReference type="ARBA" id="ARBA00023157"/>
    </source>
</evidence>
<keyword evidence="6" id="KW-1015">Disulfide bond</keyword>
<keyword evidence="5 9" id="KW-0720">Serine protease</keyword>
<comment type="caution">
    <text evidence="11">The sequence shown here is derived from an EMBL/GenBank/DDBJ whole genome shotgun (WGS) entry which is preliminary data.</text>
</comment>
<feature type="domain" description="Peptidase S1" evidence="10">
    <location>
        <begin position="23"/>
        <end position="265"/>
    </location>
</feature>
<evidence type="ECO:0000313" key="11">
    <source>
        <dbReference type="EMBL" id="GBP47576.1"/>
    </source>
</evidence>
<protein>
    <recommendedName>
        <fullName evidence="8">trypsin</fullName>
        <ecNumber evidence="8">3.4.21.4</ecNumber>
    </recommendedName>
</protein>
<dbReference type="FunFam" id="2.40.10.10:FF:000047">
    <property type="entry name" value="Trypsin eta"/>
    <property type="match status" value="1"/>
</dbReference>
<dbReference type="InterPro" id="IPR033116">
    <property type="entry name" value="TRYPSIN_SER"/>
</dbReference>
<proteinExistence type="predicted"/>
<evidence type="ECO:0000256" key="1">
    <source>
        <dbReference type="ARBA" id="ARBA00004613"/>
    </source>
</evidence>
<dbReference type="SMART" id="SM00020">
    <property type="entry name" value="Tryp_SPc"/>
    <property type="match status" value="1"/>
</dbReference>
<evidence type="ECO:0000256" key="4">
    <source>
        <dbReference type="ARBA" id="ARBA00022801"/>
    </source>
</evidence>
<keyword evidence="2" id="KW-0964">Secreted</keyword>
<evidence type="ECO:0000256" key="2">
    <source>
        <dbReference type="ARBA" id="ARBA00022525"/>
    </source>
</evidence>
<keyword evidence="4 9" id="KW-0378">Hydrolase</keyword>
<evidence type="ECO:0000256" key="9">
    <source>
        <dbReference type="RuleBase" id="RU363034"/>
    </source>
</evidence>
<keyword evidence="12" id="KW-1185">Reference proteome</keyword>
<comment type="subcellular location">
    <subcellularLocation>
        <location evidence="1">Secreted</location>
    </subcellularLocation>
</comment>
<dbReference type="PROSITE" id="PS00135">
    <property type="entry name" value="TRYPSIN_SER"/>
    <property type="match status" value="1"/>
</dbReference>
<sequence>MRIANRECQKIINSTIPPLDLHILGGEEAAPGEFPHMVALGFDKGQGLSFDCGGSLVSNTYVLTAAHCIVTVDGIEPTVVRTGVVELGPKNFNESTDIRIAEVIVHPNYTRREKYHDLALVRLEKPIDPSYNLKPACLYTHNDEPRIALTVTGWGTTSNTRDIRSDFLLKANVTVVSRSQCSEDYTNWRKLPVGISPEQICAGDKDGIRDTCQGDSGGPLQGLTENDGNYRLIGITSFGRGCGSAVPGVYTRLSYYLDWIESVVWRN</sequence>
<dbReference type="InterPro" id="IPR043504">
    <property type="entry name" value="Peptidase_S1_PA_chymotrypsin"/>
</dbReference>
<dbReference type="SUPFAM" id="SSF50494">
    <property type="entry name" value="Trypsin-like serine proteases"/>
    <property type="match status" value="1"/>
</dbReference>
<keyword evidence="3 9" id="KW-0645">Protease</keyword>
<dbReference type="PANTHER" id="PTHR24258">
    <property type="entry name" value="SERINE PROTEASE-RELATED"/>
    <property type="match status" value="1"/>
</dbReference>
<dbReference type="EC" id="3.4.21.4" evidence="8"/>
<dbReference type="InterPro" id="IPR018114">
    <property type="entry name" value="TRYPSIN_HIS"/>
</dbReference>
<dbReference type="GO" id="GO:0016485">
    <property type="term" value="P:protein processing"/>
    <property type="evidence" value="ECO:0007669"/>
    <property type="project" value="UniProtKB-ARBA"/>
</dbReference>